<dbReference type="Gene3D" id="3.40.20.10">
    <property type="entry name" value="Severin"/>
    <property type="match status" value="1"/>
</dbReference>
<evidence type="ECO:0000313" key="8">
    <source>
        <dbReference type="Proteomes" id="UP000308092"/>
    </source>
</evidence>
<dbReference type="InterPro" id="IPR002108">
    <property type="entry name" value="ADF-H"/>
</dbReference>
<sequence length="184" mass="20840">MSVRIFLLSYGSIMKTYSSDFLCCLAARLWFMANSVSISDECITAYNNFRMSGDNKGDKIKFIIFKISDNKKEVVIDEVSHDPDYEVFRTRLDNTRDANDNPMPRYAVYDVEYDLGGGEGKRSKIIFISWVPSNTPTLWSMIYASTREHLKNALNIHTSIHADDKGDIEWKTVLAEASGGKAGK</sequence>
<dbReference type="EMBL" id="SOSA01000011">
    <property type="protein sequence ID" value="THC99778.1"/>
    <property type="molecule type" value="Genomic_DNA"/>
</dbReference>
<dbReference type="GO" id="GO:0003779">
    <property type="term" value="F:actin binding"/>
    <property type="evidence" value="ECO:0007669"/>
    <property type="project" value="UniProtKB-KW"/>
</dbReference>
<dbReference type="SMART" id="SM00102">
    <property type="entry name" value="ADF"/>
    <property type="match status" value="1"/>
</dbReference>
<evidence type="ECO:0000259" key="6">
    <source>
        <dbReference type="PROSITE" id="PS51263"/>
    </source>
</evidence>
<dbReference type="PROSITE" id="PS51263">
    <property type="entry name" value="ADF_H"/>
    <property type="match status" value="1"/>
</dbReference>
<protein>
    <recommendedName>
        <fullName evidence="3">Cofilin</fullName>
    </recommendedName>
    <alternativeName>
        <fullName evidence="5">Actin-depolymerizing factor 1</fullName>
    </alternativeName>
</protein>
<name>A0A4S3JWD2_9EURO</name>
<dbReference type="InterPro" id="IPR017904">
    <property type="entry name" value="ADF/Cofilin"/>
</dbReference>
<evidence type="ECO:0000256" key="2">
    <source>
        <dbReference type="ARBA" id="ARBA00006844"/>
    </source>
</evidence>
<dbReference type="InterPro" id="IPR029006">
    <property type="entry name" value="ADF-H/Gelsolin-like_dom_sf"/>
</dbReference>
<evidence type="ECO:0000313" key="7">
    <source>
        <dbReference type="EMBL" id="THC99778.1"/>
    </source>
</evidence>
<keyword evidence="4" id="KW-0009">Actin-binding</keyword>
<organism evidence="7 8">
    <name type="scientific">Aspergillus tanneri</name>
    <dbReference type="NCBI Taxonomy" id="1220188"/>
    <lineage>
        <taxon>Eukaryota</taxon>
        <taxon>Fungi</taxon>
        <taxon>Dikarya</taxon>
        <taxon>Ascomycota</taxon>
        <taxon>Pezizomycotina</taxon>
        <taxon>Eurotiomycetes</taxon>
        <taxon>Eurotiomycetidae</taxon>
        <taxon>Eurotiales</taxon>
        <taxon>Aspergillaceae</taxon>
        <taxon>Aspergillus</taxon>
        <taxon>Aspergillus subgen. Circumdati</taxon>
    </lineage>
</organism>
<dbReference type="GO" id="GO:0015629">
    <property type="term" value="C:actin cytoskeleton"/>
    <property type="evidence" value="ECO:0007669"/>
    <property type="project" value="InterPro"/>
</dbReference>
<dbReference type="GO" id="GO:0030042">
    <property type="term" value="P:actin filament depolymerization"/>
    <property type="evidence" value="ECO:0007669"/>
    <property type="project" value="InterPro"/>
</dbReference>
<dbReference type="Pfam" id="PF00241">
    <property type="entry name" value="Cofilin_ADF"/>
    <property type="match status" value="1"/>
</dbReference>
<evidence type="ECO:0000256" key="4">
    <source>
        <dbReference type="ARBA" id="ARBA00023203"/>
    </source>
</evidence>
<dbReference type="AlphaFoldDB" id="A0A4S3JWD2"/>
<proteinExistence type="inferred from homology"/>
<evidence type="ECO:0000256" key="5">
    <source>
        <dbReference type="ARBA" id="ARBA00032427"/>
    </source>
</evidence>
<evidence type="ECO:0000256" key="1">
    <source>
        <dbReference type="ARBA" id="ARBA00004109"/>
    </source>
</evidence>
<dbReference type="STRING" id="1220188.A0A4S3JWD2"/>
<dbReference type="PANTHER" id="PTHR11913">
    <property type="entry name" value="COFILIN-RELATED"/>
    <property type="match status" value="1"/>
</dbReference>
<comment type="similarity">
    <text evidence="2">Belongs to the actin-binding proteins ADF family.</text>
</comment>
<comment type="caution">
    <text evidence="7">The sequence shown here is derived from an EMBL/GenBank/DDBJ whole genome shotgun (WGS) entry which is preliminary data.</text>
</comment>
<dbReference type="VEuPathDB" id="FungiDB:EYZ11_000708"/>
<accession>A0A4S3JWD2</accession>
<reference evidence="7 8" key="1">
    <citation type="submission" date="2019-03" db="EMBL/GenBank/DDBJ databases">
        <title>The genome sequence of a newly discovered highly antifungal drug resistant Aspergillus species, Aspergillus tanneri NIH 1004.</title>
        <authorList>
            <person name="Mounaud S."/>
            <person name="Singh I."/>
            <person name="Joardar V."/>
            <person name="Pakala S."/>
            <person name="Pakala S."/>
            <person name="Venepally P."/>
            <person name="Hoover J."/>
            <person name="Nierman W."/>
            <person name="Chung J."/>
            <person name="Losada L."/>
        </authorList>
    </citation>
    <scope>NUCLEOTIDE SEQUENCE [LARGE SCALE GENOMIC DNA]</scope>
    <source>
        <strain evidence="7 8">NIH1004</strain>
    </source>
</reference>
<comment type="subcellular location">
    <subcellularLocation>
        <location evidence="1">Nucleus matrix</location>
    </subcellularLocation>
</comment>
<dbReference type="Proteomes" id="UP000308092">
    <property type="component" value="Unassembled WGS sequence"/>
</dbReference>
<evidence type="ECO:0000256" key="3">
    <source>
        <dbReference type="ARBA" id="ARBA00015630"/>
    </source>
</evidence>
<dbReference type="GO" id="GO:0016363">
    <property type="term" value="C:nuclear matrix"/>
    <property type="evidence" value="ECO:0007669"/>
    <property type="project" value="UniProtKB-SubCell"/>
</dbReference>
<dbReference type="CDD" id="cd11286">
    <property type="entry name" value="ADF_cofilin_like"/>
    <property type="match status" value="1"/>
</dbReference>
<dbReference type="SUPFAM" id="SSF55753">
    <property type="entry name" value="Actin depolymerizing proteins"/>
    <property type="match status" value="1"/>
</dbReference>
<gene>
    <name evidence="7" type="ORF">EYZ11_000708</name>
</gene>
<keyword evidence="8" id="KW-1185">Reference proteome</keyword>
<feature type="domain" description="ADF-H" evidence="6">
    <location>
        <begin position="33"/>
        <end position="178"/>
    </location>
</feature>